<keyword evidence="2 4" id="KW-0863">Zinc-finger</keyword>
<comment type="caution">
    <text evidence="8">The sequence shown here is derived from an EMBL/GenBank/DDBJ whole genome shotgun (WGS) entry which is preliminary data.</text>
</comment>
<evidence type="ECO:0000313" key="8">
    <source>
        <dbReference type="EMBL" id="KAG6506510.1"/>
    </source>
</evidence>
<feature type="compositionally biased region" description="Gly residues" evidence="6">
    <location>
        <begin position="326"/>
        <end position="355"/>
    </location>
</feature>
<dbReference type="GO" id="GO:0008270">
    <property type="term" value="F:zinc ion binding"/>
    <property type="evidence" value="ECO:0007669"/>
    <property type="project" value="UniProtKB-KW"/>
</dbReference>
<feature type="region of interest" description="Disordered" evidence="6">
    <location>
        <begin position="245"/>
        <end position="269"/>
    </location>
</feature>
<dbReference type="Proteomes" id="UP000734854">
    <property type="component" value="Unassembled WGS sequence"/>
</dbReference>
<dbReference type="Gene3D" id="3.30.40.10">
    <property type="entry name" value="Zinc/RING finger domain, C3HC4 (zinc finger)"/>
    <property type="match status" value="1"/>
</dbReference>
<feature type="domain" description="RING-type" evidence="7">
    <location>
        <begin position="278"/>
        <end position="312"/>
    </location>
</feature>
<proteinExistence type="predicted"/>
<evidence type="ECO:0000256" key="3">
    <source>
        <dbReference type="ARBA" id="ARBA00022833"/>
    </source>
</evidence>
<feature type="compositionally biased region" description="Basic and acidic residues" evidence="6">
    <location>
        <begin position="369"/>
        <end position="380"/>
    </location>
</feature>
<dbReference type="CDD" id="cd16649">
    <property type="entry name" value="mRING-HC-C3HC5_CGRF1-like"/>
    <property type="match status" value="1"/>
</dbReference>
<keyword evidence="1" id="KW-0479">Metal-binding</keyword>
<evidence type="ECO:0000256" key="4">
    <source>
        <dbReference type="PROSITE-ProRule" id="PRU00175"/>
    </source>
</evidence>
<dbReference type="InterPro" id="IPR001841">
    <property type="entry name" value="Znf_RING"/>
</dbReference>
<name>A0A8J5L5R0_ZINOF</name>
<keyword evidence="5" id="KW-0175">Coiled coil</keyword>
<evidence type="ECO:0000256" key="6">
    <source>
        <dbReference type="SAM" id="MobiDB-lite"/>
    </source>
</evidence>
<dbReference type="Pfam" id="PF13920">
    <property type="entry name" value="zf-C3HC4_3"/>
    <property type="match status" value="1"/>
</dbReference>
<evidence type="ECO:0000256" key="5">
    <source>
        <dbReference type="SAM" id="Coils"/>
    </source>
</evidence>
<dbReference type="PROSITE" id="PS50089">
    <property type="entry name" value="ZF_RING_2"/>
    <property type="match status" value="1"/>
</dbReference>
<feature type="region of interest" description="Disordered" evidence="6">
    <location>
        <begin position="325"/>
        <end position="395"/>
    </location>
</feature>
<dbReference type="InterPro" id="IPR013083">
    <property type="entry name" value="Znf_RING/FYVE/PHD"/>
</dbReference>
<dbReference type="GO" id="GO:0004842">
    <property type="term" value="F:ubiquitin-protein transferase activity"/>
    <property type="evidence" value="ECO:0007669"/>
    <property type="project" value="TreeGrafter"/>
</dbReference>
<evidence type="ECO:0000259" key="7">
    <source>
        <dbReference type="PROSITE" id="PS50089"/>
    </source>
</evidence>
<evidence type="ECO:0000313" key="9">
    <source>
        <dbReference type="Proteomes" id="UP000734854"/>
    </source>
</evidence>
<accession>A0A8J5L5R0</accession>
<keyword evidence="9" id="KW-1185">Reference proteome</keyword>
<reference evidence="8 9" key="1">
    <citation type="submission" date="2020-08" db="EMBL/GenBank/DDBJ databases">
        <title>Plant Genome Project.</title>
        <authorList>
            <person name="Zhang R.-G."/>
        </authorList>
    </citation>
    <scope>NUCLEOTIDE SEQUENCE [LARGE SCALE GENOMIC DNA]</scope>
    <source>
        <tissue evidence="8">Rhizome</tissue>
    </source>
</reference>
<evidence type="ECO:0000256" key="1">
    <source>
        <dbReference type="ARBA" id="ARBA00022723"/>
    </source>
</evidence>
<protein>
    <recommendedName>
        <fullName evidence="7">RING-type domain-containing protein</fullName>
    </recommendedName>
</protein>
<gene>
    <name evidence="8" type="ORF">ZIOFF_031834</name>
</gene>
<dbReference type="AlphaFoldDB" id="A0A8J5L5R0"/>
<keyword evidence="3" id="KW-0862">Zinc</keyword>
<dbReference type="EMBL" id="JACMSC010000009">
    <property type="protein sequence ID" value="KAG6506510.1"/>
    <property type="molecule type" value="Genomic_DNA"/>
</dbReference>
<feature type="coiled-coil region" evidence="5">
    <location>
        <begin position="172"/>
        <end position="206"/>
    </location>
</feature>
<dbReference type="PANTHER" id="PTHR42647:SF72">
    <property type="entry name" value="EF-HAND CALCIUM-BINDING DOMAIN-CONTAINING PROTEIN 4A"/>
    <property type="match status" value="1"/>
</dbReference>
<organism evidence="8 9">
    <name type="scientific">Zingiber officinale</name>
    <name type="common">Ginger</name>
    <name type="synonym">Amomum zingiber</name>
    <dbReference type="NCBI Taxonomy" id="94328"/>
    <lineage>
        <taxon>Eukaryota</taxon>
        <taxon>Viridiplantae</taxon>
        <taxon>Streptophyta</taxon>
        <taxon>Embryophyta</taxon>
        <taxon>Tracheophyta</taxon>
        <taxon>Spermatophyta</taxon>
        <taxon>Magnoliopsida</taxon>
        <taxon>Liliopsida</taxon>
        <taxon>Zingiberales</taxon>
        <taxon>Zingiberaceae</taxon>
        <taxon>Zingiber</taxon>
    </lineage>
</organism>
<dbReference type="PANTHER" id="PTHR42647">
    <property type="entry name" value="SBP (S-RIBONUCLEASE BINDING PROTEIN) FAMILY PROTEIN"/>
    <property type="match status" value="1"/>
</dbReference>
<evidence type="ECO:0000256" key="2">
    <source>
        <dbReference type="ARBA" id="ARBA00022771"/>
    </source>
</evidence>
<sequence>MALQSQQHPSNCSFLMELRSGAAAVDELRMMQELRQLLDDAAVDLSDPQSELTCNASAMRTKRPREEATADDHLDCNQFFGFVSPVAPFCDPSSLSAVVGAGCEQSHRLGECEYPSTSGRPDAFPLSRDLAFLLCQQNIEIDALLRLQTERMRSGLEETRRRHLKALVWGVEQRAAKRLREKEVELEKARQQNAELEERVRQASAETQMWFTVAKNNETVAASIRASLDQALLQIAAAAQVKEGYGDTEDDDAQSTYSPRPAAAKSNRAASPDASRRCISCRRQQASVLLLPCSHLCLCRDCSPKVGACPVCGAGKNASIHWPAGGQTGTAGGQAGPAGGHAGPAGGQAGLGAGGHACAWRRPAHASRQPRDAERERNPRAEGLPNENLPLPEIKRSSQITLSSVGDVAEALEIVVGKGERGRERGKK</sequence>